<organism evidence="6 7">
    <name type="scientific">Plantactinospora solaniradicis</name>
    <dbReference type="NCBI Taxonomy" id="1723736"/>
    <lineage>
        <taxon>Bacteria</taxon>
        <taxon>Bacillati</taxon>
        <taxon>Actinomycetota</taxon>
        <taxon>Actinomycetes</taxon>
        <taxon>Micromonosporales</taxon>
        <taxon>Micromonosporaceae</taxon>
        <taxon>Plantactinospora</taxon>
    </lineage>
</organism>
<dbReference type="InterPro" id="IPR000524">
    <property type="entry name" value="Tscrpt_reg_HTH_GntR"/>
</dbReference>
<feature type="non-terminal residue" evidence="6">
    <location>
        <position position="1"/>
    </location>
</feature>
<evidence type="ECO:0000259" key="5">
    <source>
        <dbReference type="PROSITE" id="PS50949"/>
    </source>
</evidence>
<name>A0ABW1KPU3_9ACTN</name>
<dbReference type="InterPro" id="IPR036390">
    <property type="entry name" value="WH_DNA-bd_sf"/>
</dbReference>
<proteinExistence type="predicted"/>
<dbReference type="CDD" id="cd07377">
    <property type="entry name" value="WHTH_GntR"/>
    <property type="match status" value="1"/>
</dbReference>
<evidence type="ECO:0000256" key="4">
    <source>
        <dbReference type="SAM" id="MobiDB-lite"/>
    </source>
</evidence>
<keyword evidence="3" id="KW-0804">Transcription</keyword>
<dbReference type="PRINTS" id="PR00035">
    <property type="entry name" value="HTHGNTR"/>
</dbReference>
<gene>
    <name evidence="6" type="ORF">ACFP2T_46820</name>
</gene>
<dbReference type="PANTHER" id="PTHR43537">
    <property type="entry name" value="TRANSCRIPTIONAL REGULATOR, GNTR FAMILY"/>
    <property type="match status" value="1"/>
</dbReference>
<feature type="region of interest" description="Disordered" evidence="4">
    <location>
        <begin position="37"/>
        <end position="61"/>
    </location>
</feature>
<evidence type="ECO:0000256" key="3">
    <source>
        <dbReference type="ARBA" id="ARBA00023163"/>
    </source>
</evidence>
<dbReference type="SMART" id="SM00345">
    <property type="entry name" value="HTH_GNTR"/>
    <property type="match status" value="1"/>
</dbReference>
<accession>A0ABW1KPU3</accession>
<dbReference type="SUPFAM" id="SSF46785">
    <property type="entry name" value="Winged helix' DNA-binding domain"/>
    <property type="match status" value="1"/>
</dbReference>
<evidence type="ECO:0000256" key="2">
    <source>
        <dbReference type="ARBA" id="ARBA00023125"/>
    </source>
</evidence>
<protein>
    <submittedName>
        <fullName evidence="6">GntR family transcriptional regulator</fullName>
    </submittedName>
</protein>
<evidence type="ECO:0000256" key="1">
    <source>
        <dbReference type="ARBA" id="ARBA00023015"/>
    </source>
</evidence>
<dbReference type="Gene3D" id="1.10.10.10">
    <property type="entry name" value="Winged helix-like DNA-binding domain superfamily/Winged helix DNA-binding domain"/>
    <property type="match status" value="1"/>
</dbReference>
<sequence length="270" mass="29106">PASGVCGPPATVPAEAGGRLFGVTEPTERTVRFSDDAARGLPTQRGSMSYRDGAEPATDGGLESASLVELAVLRLSREILSGKTDPGERLVEEQLTRRLGISRAPLREALRLLAQQGLVEHVPRRGVRVATLSDRDMLELYAVRDVLERYAVETALPVRSGTDLDGLRAALDQMREATRSGDRLTVAEAHRAFHMELVALAGNRQLSAVYGSILLKLQLYMALNLHREAEAATAGDGVHRHERLFAAVTDGDPQTVLAELAAHGGRSYLS</sequence>
<evidence type="ECO:0000313" key="7">
    <source>
        <dbReference type="Proteomes" id="UP001596203"/>
    </source>
</evidence>
<dbReference type="EMBL" id="JBHSPR010000101">
    <property type="protein sequence ID" value="MFC6023655.1"/>
    <property type="molecule type" value="Genomic_DNA"/>
</dbReference>
<dbReference type="Pfam" id="PF00392">
    <property type="entry name" value="GntR"/>
    <property type="match status" value="1"/>
</dbReference>
<dbReference type="InterPro" id="IPR036388">
    <property type="entry name" value="WH-like_DNA-bd_sf"/>
</dbReference>
<keyword evidence="7" id="KW-1185">Reference proteome</keyword>
<dbReference type="SUPFAM" id="SSF48008">
    <property type="entry name" value="GntR ligand-binding domain-like"/>
    <property type="match status" value="1"/>
</dbReference>
<keyword evidence="1" id="KW-0805">Transcription regulation</keyword>
<reference evidence="7" key="1">
    <citation type="journal article" date="2019" name="Int. J. Syst. Evol. Microbiol.">
        <title>The Global Catalogue of Microorganisms (GCM) 10K type strain sequencing project: providing services to taxonomists for standard genome sequencing and annotation.</title>
        <authorList>
            <consortium name="The Broad Institute Genomics Platform"/>
            <consortium name="The Broad Institute Genome Sequencing Center for Infectious Disease"/>
            <person name="Wu L."/>
            <person name="Ma J."/>
        </authorList>
    </citation>
    <scope>NUCLEOTIDE SEQUENCE [LARGE SCALE GENOMIC DNA]</scope>
    <source>
        <strain evidence="7">ZS-35-S2</strain>
    </source>
</reference>
<dbReference type="SMART" id="SM00895">
    <property type="entry name" value="FCD"/>
    <property type="match status" value="1"/>
</dbReference>
<feature type="domain" description="HTH gntR-type" evidence="5">
    <location>
        <begin position="65"/>
        <end position="132"/>
    </location>
</feature>
<dbReference type="PANTHER" id="PTHR43537:SF45">
    <property type="entry name" value="GNTR FAMILY REGULATORY PROTEIN"/>
    <property type="match status" value="1"/>
</dbReference>
<keyword evidence="2" id="KW-0238">DNA-binding</keyword>
<dbReference type="Gene3D" id="1.20.120.530">
    <property type="entry name" value="GntR ligand-binding domain-like"/>
    <property type="match status" value="1"/>
</dbReference>
<dbReference type="Pfam" id="PF07729">
    <property type="entry name" value="FCD"/>
    <property type="match status" value="1"/>
</dbReference>
<dbReference type="PROSITE" id="PS50949">
    <property type="entry name" value="HTH_GNTR"/>
    <property type="match status" value="1"/>
</dbReference>
<dbReference type="RefSeq" id="WP_377434244.1">
    <property type="nucleotide sequence ID" value="NZ_JBHSPR010000101.1"/>
</dbReference>
<comment type="caution">
    <text evidence="6">The sequence shown here is derived from an EMBL/GenBank/DDBJ whole genome shotgun (WGS) entry which is preliminary data.</text>
</comment>
<dbReference type="InterPro" id="IPR011711">
    <property type="entry name" value="GntR_C"/>
</dbReference>
<evidence type="ECO:0000313" key="6">
    <source>
        <dbReference type="EMBL" id="MFC6023655.1"/>
    </source>
</evidence>
<dbReference type="InterPro" id="IPR008920">
    <property type="entry name" value="TF_FadR/GntR_C"/>
</dbReference>
<dbReference type="Proteomes" id="UP001596203">
    <property type="component" value="Unassembled WGS sequence"/>
</dbReference>